<evidence type="ECO:0000313" key="1">
    <source>
        <dbReference type="EMBL" id="KOB85839.1"/>
    </source>
</evidence>
<reference evidence="2" key="1">
    <citation type="submission" date="2006-09" db="EMBL/GenBank/DDBJ databases">
        <title>Annotation of Plasmodium falciparum Dd2.</title>
        <authorList>
            <consortium name="The Broad Institute Genome Sequencing Platform"/>
            <person name="Volkman S.K."/>
            <person name="Neafsey D.E."/>
            <person name="Dash A.P."/>
            <person name="Chitnis C.E."/>
            <person name="Hartl D.L."/>
            <person name="Young S.K."/>
            <person name="Zeng Q."/>
            <person name="Koehrsen M."/>
            <person name="Alvarado L."/>
            <person name="Berlin A."/>
            <person name="Borenstein D."/>
            <person name="Chapman S.B."/>
            <person name="Chen Z."/>
            <person name="Engels R."/>
            <person name="Freedman E."/>
            <person name="Gellesch M."/>
            <person name="Goldberg J."/>
            <person name="Griggs A."/>
            <person name="Gujja S."/>
            <person name="Heilman E.R."/>
            <person name="Heiman D.I."/>
            <person name="Howarth C."/>
            <person name="Jen D."/>
            <person name="Larson L."/>
            <person name="Mehta T."/>
            <person name="Neiman D."/>
            <person name="Park D."/>
            <person name="Pearson M."/>
            <person name="Roberts A."/>
            <person name="Saif S."/>
            <person name="Shea T."/>
            <person name="Shenoy N."/>
            <person name="Sisk P."/>
            <person name="Stolte C."/>
            <person name="Sykes S."/>
            <person name="Walk T."/>
            <person name="White J."/>
            <person name="Yandava C."/>
            <person name="Haas B."/>
            <person name="Henn M.R."/>
            <person name="Nusbaum C."/>
            <person name="Birren B."/>
        </authorList>
    </citation>
    <scope>NUCLEOTIDE SEQUENCE [LARGE SCALE GENOMIC DNA]</scope>
</reference>
<dbReference type="OMA" id="HYKYLIK"/>
<dbReference type="Proteomes" id="UP000054282">
    <property type="component" value="Unassembled WGS sequence"/>
</dbReference>
<gene>
    <name evidence="1" type="ORF">PFDG_01367</name>
</gene>
<accession>A0A0L7LZ02</accession>
<organism evidence="1 2">
    <name type="scientific">Plasmodium falciparum (isolate Dd2)</name>
    <dbReference type="NCBI Taxonomy" id="57267"/>
    <lineage>
        <taxon>Eukaryota</taxon>
        <taxon>Sar</taxon>
        <taxon>Alveolata</taxon>
        <taxon>Apicomplexa</taxon>
        <taxon>Aconoidasida</taxon>
        <taxon>Haemosporida</taxon>
        <taxon>Plasmodiidae</taxon>
        <taxon>Plasmodium</taxon>
        <taxon>Plasmodium (Laverania)</taxon>
    </lineage>
</organism>
<dbReference type="OrthoDB" id="370969at2759"/>
<dbReference type="EMBL" id="DS016191">
    <property type="protein sequence ID" value="KOB85839.1"/>
    <property type="molecule type" value="Genomic_DNA"/>
</dbReference>
<dbReference type="AlphaFoldDB" id="A0A0L7LZ02"/>
<proteinExistence type="predicted"/>
<evidence type="ECO:0000313" key="2">
    <source>
        <dbReference type="Proteomes" id="UP000054282"/>
    </source>
</evidence>
<name>A0A0L7LZ02_PLAF4</name>
<dbReference type="KEGG" id="pfd:PFDG_01367"/>
<sequence length="493" mass="59191">MFYGYGKKEILSYSGMKTFKLMCNKICNLEERNVVNKCPYYLFRNLIYNFIPENAFIKKDGNNERVNNNNMYIKNKKEIPFKCSSYIFFLDNILSKNQKKKEECIYRMNHVNISYTYVEYEIKDTFENIFFDVIKYIKEYIQSLDGINKIFAEDIIKEIMDIYSNKNNDNVDNGKSFFRTNKFIINRRSNDINYNNNNNNNNNNNDIFMLYNDNISNENSIFPNVQFVSNINDYEKRGANKNEHDILKVTMESNMNDIKNDEEIDMLVLLNKYFFDFYINVRRMNEEYNEYFDVTYKYGEIKNVQNKNKDNQLLRKKENEEKKRKRVYTSFIKLKEKYMNEKINNGSNITNEYISGETINDTYVNMKHSNGELLNPQNSTDKIILNSMNVLKNITDKIKKDNNFSHVNKINEIDIPTVAEEERKIDDFYEYEKTTMTKIHENKENIYRMINEDLDILLKPAQDEYIKVAKNIKNKLLQEYEQILKEQISDDEI</sequence>
<protein>
    <submittedName>
        <fullName evidence="1">Uncharacterized protein</fullName>
    </submittedName>
</protein>
<reference evidence="2" key="2">
    <citation type="submission" date="2006-09" db="EMBL/GenBank/DDBJ databases">
        <title>The genome sequence of Plasmodium falciparum Dd2.</title>
        <authorList>
            <consortium name="The Broad Institute Genome Sequencing Platform"/>
            <person name="Birren B."/>
            <person name="Lander E."/>
            <person name="Galagan J."/>
            <person name="Nusbaum C."/>
            <person name="Devon K."/>
            <person name="Henn M."/>
            <person name="Jaffe D."/>
            <person name="Butler J."/>
            <person name="Alvarez P."/>
            <person name="Gnerre S."/>
            <person name="Grabherr M."/>
            <person name="Kleber M."/>
            <person name="Mauceli E."/>
            <person name="Brockman W."/>
            <person name="MacCallum I.A."/>
            <person name="Rounsley S."/>
            <person name="Young S."/>
            <person name="LaButti K."/>
            <person name="Pushparaj V."/>
            <person name="DeCaprio D."/>
            <person name="Crawford M."/>
            <person name="Koehrsen M."/>
            <person name="Engels R."/>
            <person name="Montgomery P."/>
            <person name="Pearson M."/>
            <person name="Howarth C."/>
            <person name="Larson L."/>
            <person name="Luoma S."/>
            <person name="White J."/>
            <person name="Kodira C."/>
            <person name="Zeng Q."/>
            <person name="O'Leary S."/>
            <person name="Yandava C."/>
            <person name="Alvarado L."/>
            <person name="Wirth D."/>
            <person name="Volkman S."/>
            <person name="Hartl D."/>
        </authorList>
    </citation>
    <scope>NUCLEOTIDE SEQUENCE [LARGE SCALE GENOMIC DNA]</scope>
</reference>